<dbReference type="PANTHER" id="PTHR48021">
    <property type="match status" value="1"/>
</dbReference>
<dbReference type="InterPro" id="IPR036259">
    <property type="entry name" value="MFS_trans_sf"/>
</dbReference>
<dbReference type="PROSITE" id="PS50850">
    <property type="entry name" value="MFS"/>
    <property type="match status" value="1"/>
</dbReference>
<dbReference type="OrthoDB" id="6133115at2759"/>
<evidence type="ECO:0000256" key="3">
    <source>
        <dbReference type="ARBA" id="ARBA00022475"/>
    </source>
</evidence>
<name>A0A7R8W5C5_9CRUS</name>
<keyword evidence="5" id="KW-0812">Transmembrane</keyword>
<gene>
    <name evidence="8" type="ORF">CTOB1V02_LOCUS3135</name>
</gene>
<dbReference type="InterPro" id="IPR050549">
    <property type="entry name" value="MFS_Trehalose_Transporter"/>
</dbReference>
<keyword evidence="3" id="KW-1003">Cell membrane</keyword>
<dbReference type="InterPro" id="IPR005828">
    <property type="entry name" value="MFS_sugar_transport-like"/>
</dbReference>
<reference evidence="8" key="1">
    <citation type="submission" date="2020-11" db="EMBL/GenBank/DDBJ databases">
        <authorList>
            <person name="Tran Van P."/>
        </authorList>
    </citation>
    <scope>NUCLEOTIDE SEQUENCE</scope>
</reference>
<protein>
    <submittedName>
        <fullName evidence="8">Uncharacterized protein</fullName>
    </submittedName>
</protein>
<dbReference type="GO" id="GO:0005886">
    <property type="term" value="C:plasma membrane"/>
    <property type="evidence" value="ECO:0007669"/>
    <property type="project" value="UniProtKB-SubCell"/>
</dbReference>
<dbReference type="EMBL" id="OB660520">
    <property type="protein sequence ID" value="CAD7225189.1"/>
    <property type="molecule type" value="Genomic_DNA"/>
</dbReference>
<evidence type="ECO:0000256" key="7">
    <source>
        <dbReference type="ARBA" id="ARBA00023136"/>
    </source>
</evidence>
<dbReference type="GO" id="GO:0022857">
    <property type="term" value="F:transmembrane transporter activity"/>
    <property type="evidence" value="ECO:0007669"/>
    <property type="project" value="InterPro"/>
</dbReference>
<dbReference type="PROSITE" id="PS00216">
    <property type="entry name" value="SUGAR_TRANSPORT_1"/>
    <property type="match status" value="1"/>
</dbReference>
<dbReference type="PANTHER" id="PTHR48021:SF34">
    <property type="entry name" value="FACILITATED TREHALOSE TRANSPORTER TRET1-2 HOMOLOG-LIKE PROTEIN"/>
    <property type="match status" value="1"/>
</dbReference>
<dbReference type="SUPFAM" id="SSF103473">
    <property type="entry name" value="MFS general substrate transporter"/>
    <property type="match status" value="1"/>
</dbReference>
<dbReference type="AlphaFoldDB" id="A0A7R8W5C5"/>
<dbReference type="InterPro" id="IPR020846">
    <property type="entry name" value="MFS_dom"/>
</dbReference>
<comment type="subcellular location">
    <subcellularLocation>
        <location evidence="1">Cell membrane</location>
        <topology evidence="1">Multi-pass membrane protein</topology>
    </subcellularLocation>
</comment>
<evidence type="ECO:0000256" key="6">
    <source>
        <dbReference type="ARBA" id="ARBA00022989"/>
    </source>
</evidence>
<dbReference type="Gene3D" id="1.20.1250.20">
    <property type="entry name" value="MFS general substrate transporter like domains"/>
    <property type="match status" value="1"/>
</dbReference>
<dbReference type="FunFam" id="1.20.1250.20:FF:000218">
    <property type="entry name" value="facilitated trehalose transporter Tret1"/>
    <property type="match status" value="1"/>
</dbReference>
<evidence type="ECO:0000256" key="4">
    <source>
        <dbReference type="ARBA" id="ARBA00022597"/>
    </source>
</evidence>
<dbReference type="Pfam" id="PF00083">
    <property type="entry name" value="Sugar_tr"/>
    <property type="match status" value="1"/>
</dbReference>
<keyword evidence="6" id="KW-1133">Transmembrane helix</keyword>
<organism evidence="8">
    <name type="scientific">Cyprideis torosa</name>
    <dbReference type="NCBI Taxonomy" id="163714"/>
    <lineage>
        <taxon>Eukaryota</taxon>
        <taxon>Metazoa</taxon>
        <taxon>Ecdysozoa</taxon>
        <taxon>Arthropoda</taxon>
        <taxon>Crustacea</taxon>
        <taxon>Oligostraca</taxon>
        <taxon>Ostracoda</taxon>
        <taxon>Podocopa</taxon>
        <taxon>Podocopida</taxon>
        <taxon>Cytherocopina</taxon>
        <taxon>Cytheroidea</taxon>
        <taxon>Cytherideidae</taxon>
        <taxon>Cyprideis</taxon>
    </lineage>
</organism>
<dbReference type="PROSITE" id="PS00217">
    <property type="entry name" value="SUGAR_TRANSPORT_2"/>
    <property type="match status" value="1"/>
</dbReference>
<keyword evidence="4" id="KW-0762">Sugar transport</keyword>
<evidence type="ECO:0000256" key="1">
    <source>
        <dbReference type="ARBA" id="ARBA00004651"/>
    </source>
</evidence>
<keyword evidence="2" id="KW-0813">Transport</keyword>
<evidence type="ECO:0000256" key="5">
    <source>
        <dbReference type="ARBA" id="ARBA00022692"/>
    </source>
</evidence>
<sequence length="733" mass="81688">MPGPFNKYRRIGFQQQVRCSVHGVINGLVGGLITGTVSLALKSFREDPNANFQYTTNQEAWWSSIMNLGMIFGCLTSGSVTRRFGLRLPSHILLILLTMSWIPMIYAQTATQAIIFRTITGVIYGVRQPIVQQYLSEIAHPDVRGILTGMQMMVLPTGTLTAYILGSFWPWNVQFWCCAILPFLCWPLLWGLPESPIYLLLLNKEEEARASLAYYRGKGYLVDPELADIKGHIKETEANAKSMKDIFQFNYLRPILLVLCLMLMRQFSGAYAVFYYTVNIFEASGGGVTAETGTIIVGVVQQVAAIISGFAVDKVGRKRLSIISGTIMSLSLTSLGTYYFLNDRHIMEGYSWLPVVLVCVFAGGWALGISTVTFVLAAELIPIQENSEFVIRTLLSLWMNYRYGVPQDFGNLMHPQSPEMLKAYVYNNTENTVKPRKEIVPNMCLTELDKIDIGTAVGPDCTNEILGSESVAKLQNCRLEWKEVKNKQTKGQTRLVTPPFWKDDDEVEFHGGLCDVNTHRHQFPTPLSILCPLEGQVEILKRHADLSTTTASIADGAAPVFTDKNSLDREGQLVLPDVYLSTVKDGPQSGSGELLFERDSLLVTLKNPALDLLDNGIDPDTYQNDGYYSAFLPAASGSKLSLEVQIESNKDGSVSLYPEQFLRPGLIPQADWRPLGTTRRSQYRAGGWVYQDQECVDYLCNIPYRRHPAGGPLAHPEASLRPDQSLAWLALVL</sequence>
<evidence type="ECO:0000256" key="2">
    <source>
        <dbReference type="ARBA" id="ARBA00022448"/>
    </source>
</evidence>
<evidence type="ECO:0000313" key="8">
    <source>
        <dbReference type="EMBL" id="CAD7225189.1"/>
    </source>
</evidence>
<accession>A0A7R8W5C5</accession>
<keyword evidence="7" id="KW-0472">Membrane</keyword>
<dbReference type="InterPro" id="IPR005829">
    <property type="entry name" value="Sugar_transporter_CS"/>
</dbReference>
<proteinExistence type="predicted"/>